<dbReference type="Proteomes" id="UP000295418">
    <property type="component" value="Unassembled WGS sequence"/>
</dbReference>
<protein>
    <submittedName>
        <fullName evidence="2">HD-GYP domain-containing protein</fullName>
    </submittedName>
</protein>
<dbReference type="OrthoDB" id="9759601at2"/>
<dbReference type="RefSeq" id="WP_132418865.1">
    <property type="nucleotide sequence ID" value="NZ_SKFG01000014.1"/>
</dbReference>
<evidence type="ECO:0000313" key="3">
    <source>
        <dbReference type="Proteomes" id="UP000295418"/>
    </source>
</evidence>
<dbReference type="AlphaFoldDB" id="A0A4R4E995"/>
<keyword evidence="3" id="KW-1185">Reference proteome</keyword>
<dbReference type="EMBL" id="SKFG01000014">
    <property type="protein sequence ID" value="TCZ76139.1"/>
    <property type="molecule type" value="Genomic_DNA"/>
</dbReference>
<accession>A0A4R4E995</accession>
<organism evidence="2 3">
    <name type="scientific">Paenibacillus albiflavus</name>
    <dbReference type="NCBI Taxonomy" id="2545760"/>
    <lineage>
        <taxon>Bacteria</taxon>
        <taxon>Bacillati</taxon>
        <taxon>Bacillota</taxon>
        <taxon>Bacilli</taxon>
        <taxon>Bacillales</taxon>
        <taxon>Paenibacillaceae</taxon>
        <taxon>Paenibacillus</taxon>
    </lineage>
</organism>
<dbReference type="Gene3D" id="1.10.3210.10">
    <property type="entry name" value="Hypothetical protein af1432"/>
    <property type="match status" value="1"/>
</dbReference>
<feature type="domain" description="HD-GYP" evidence="1">
    <location>
        <begin position="113"/>
        <end position="309"/>
    </location>
</feature>
<dbReference type="SUPFAM" id="SSF109604">
    <property type="entry name" value="HD-domain/PDEase-like"/>
    <property type="match status" value="1"/>
</dbReference>
<dbReference type="PROSITE" id="PS51832">
    <property type="entry name" value="HD_GYP"/>
    <property type="match status" value="1"/>
</dbReference>
<dbReference type="PANTHER" id="PTHR43155">
    <property type="entry name" value="CYCLIC DI-GMP PHOSPHODIESTERASE PA4108-RELATED"/>
    <property type="match status" value="1"/>
</dbReference>
<dbReference type="InterPro" id="IPR003607">
    <property type="entry name" value="HD/PDEase_dom"/>
</dbReference>
<dbReference type="SMART" id="SM00471">
    <property type="entry name" value="HDc"/>
    <property type="match status" value="1"/>
</dbReference>
<dbReference type="CDD" id="cd00077">
    <property type="entry name" value="HDc"/>
    <property type="match status" value="1"/>
</dbReference>
<sequence length="367" mass="41890">MRLLPINMCQPGMRLHQNIYSADGVILLAENVELTEHLIKRLQTHGITNIYVQDHRTDDIEIHEPLRMETKAKVLVEIRSSFRKMMYDTNSDNRHTYSFLGKKFREVFSLILDDISDHREAMSLITNICVMDSHLYQHSMNVCVYTSLLGIAQGYSREELYSLGLGSLLHDVGKVKIPKEILFKPGKLTDEEFKEIQKHTTYGFKMLKDEANIPLISAHCAFQHHERMNGSGYPRGIGGDDIHEYAQWIGIVDSFDAMTSQRVYRQAKLPHYALDILMADAGTLYDKQKVEVFRNKIAIYPIGMTVALSTGEVGVVVDLNNDYLHRPIVRILQDQDGQDLHAPYEIDLSKHLSLMVTEVNPTSGKMA</sequence>
<evidence type="ECO:0000313" key="2">
    <source>
        <dbReference type="EMBL" id="TCZ76139.1"/>
    </source>
</evidence>
<reference evidence="2 3" key="1">
    <citation type="submission" date="2019-03" db="EMBL/GenBank/DDBJ databases">
        <authorList>
            <person name="Kim M.K.M."/>
        </authorList>
    </citation>
    <scope>NUCLEOTIDE SEQUENCE [LARGE SCALE GENOMIC DNA]</scope>
    <source>
        <strain evidence="2 3">18JY21-1</strain>
    </source>
</reference>
<evidence type="ECO:0000259" key="1">
    <source>
        <dbReference type="PROSITE" id="PS51832"/>
    </source>
</evidence>
<comment type="caution">
    <text evidence="2">The sequence shown here is derived from an EMBL/GenBank/DDBJ whole genome shotgun (WGS) entry which is preliminary data.</text>
</comment>
<name>A0A4R4E995_9BACL</name>
<dbReference type="InterPro" id="IPR037522">
    <property type="entry name" value="HD_GYP_dom"/>
</dbReference>
<dbReference type="PANTHER" id="PTHR43155:SF2">
    <property type="entry name" value="CYCLIC DI-GMP PHOSPHODIESTERASE PA4108"/>
    <property type="match status" value="1"/>
</dbReference>
<gene>
    <name evidence="2" type="ORF">E0485_14960</name>
</gene>
<dbReference type="Pfam" id="PF13487">
    <property type="entry name" value="HD_5"/>
    <property type="match status" value="1"/>
</dbReference>
<proteinExistence type="predicted"/>